<dbReference type="SFLD" id="SFLDS00003">
    <property type="entry name" value="Haloacid_Dehalogenase"/>
    <property type="match status" value="1"/>
</dbReference>
<protein>
    <submittedName>
        <fullName evidence="1">Cof-type HAD-IIB family hydrolase</fullName>
        <ecNumber evidence="1">3.1.3.-</ecNumber>
    </submittedName>
</protein>
<evidence type="ECO:0000313" key="1">
    <source>
        <dbReference type="EMBL" id="MFC0390163.1"/>
    </source>
</evidence>
<dbReference type="PANTHER" id="PTHR10000">
    <property type="entry name" value="PHOSPHOSERINE PHOSPHATASE"/>
    <property type="match status" value="1"/>
</dbReference>
<dbReference type="CDD" id="cd07516">
    <property type="entry name" value="HAD_Pase"/>
    <property type="match status" value="1"/>
</dbReference>
<proteinExistence type="predicted"/>
<dbReference type="NCBIfam" id="TIGR00099">
    <property type="entry name" value="Cof-subfamily"/>
    <property type="match status" value="1"/>
</dbReference>
<evidence type="ECO:0000313" key="2">
    <source>
        <dbReference type="Proteomes" id="UP001589818"/>
    </source>
</evidence>
<dbReference type="InterPro" id="IPR000150">
    <property type="entry name" value="Cof"/>
</dbReference>
<dbReference type="PANTHER" id="PTHR10000:SF8">
    <property type="entry name" value="HAD SUPERFAMILY HYDROLASE-LIKE, TYPE 3"/>
    <property type="match status" value="1"/>
</dbReference>
<keyword evidence="1" id="KW-0378">Hydrolase</keyword>
<comment type="caution">
    <text evidence="1">The sequence shown here is derived from an EMBL/GenBank/DDBJ whole genome shotgun (WGS) entry which is preliminary data.</text>
</comment>
<dbReference type="RefSeq" id="WP_204820853.1">
    <property type="nucleotide sequence ID" value="NZ_JANHOF010000003.1"/>
</dbReference>
<reference evidence="1 2" key="1">
    <citation type="submission" date="2024-09" db="EMBL/GenBank/DDBJ databases">
        <authorList>
            <person name="Sun Q."/>
            <person name="Mori K."/>
        </authorList>
    </citation>
    <scope>NUCLEOTIDE SEQUENCE [LARGE SCALE GENOMIC DNA]</scope>
    <source>
        <strain evidence="1 2">CCM 4839</strain>
    </source>
</reference>
<keyword evidence="2" id="KW-1185">Reference proteome</keyword>
<dbReference type="InterPro" id="IPR023214">
    <property type="entry name" value="HAD_sf"/>
</dbReference>
<dbReference type="Gene3D" id="3.40.50.1000">
    <property type="entry name" value="HAD superfamily/HAD-like"/>
    <property type="match status" value="1"/>
</dbReference>
<dbReference type="InterPro" id="IPR006379">
    <property type="entry name" value="HAD-SF_hydro_IIB"/>
</dbReference>
<name>A0ABV6J5S1_9BACL</name>
<dbReference type="Proteomes" id="UP001589818">
    <property type="component" value="Unassembled WGS sequence"/>
</dbReference>
<gene>
    <name evidence="1" type="ORF">ACFFJ8_02115</name>
</gene>
<dbReference type="GO" id="GO:0016787">
    <property type="term" value="F:hydrolase activity"/>
    <property type="evidence" value="ECO:0007669"/>
    <property type="project" value="UniProtKB-KW"/>
</dbReference>
<organism evidence="1 2">
    <name type="scientific">Paenibacillus mendelii</name>
    <dbReference type="NCBI Taxonomy" id="206163"/>
    <lineage>
        <taxon>Bacteria</taxon>
        <taxon>Bacillati</taxon>
        <taxon>Bacillota</taxon>
        <taxon>Bacilli</taxon>
        <taxon>Bacillales</taxon>
        <taxon>Paenibacillaceae</taxon>
        <taxon>Paenibacillus</taxon>
    </lineage>
</organism>
<dbReference type="PROSITE" id="PS01228">
    <property type="entry name" value="COF_1"/>
    <property type="match status" value="1"/>
</dbReference>
<dbReference type="EMBL" id="JBHLVF010000006">
    <property type="protein sequence ID" value="MFC0390163.1"/>
    <property type="molecule type" value="Genomic_DNA"/>
</dbReference>
<dbReference type="Gene3D" id="3.30.1240.10">
    <property type="match status" value="1"/>
</dbReference>
<dbReference type="InterPro" id="IPR036412">
    <property type="entry name" value="HAD-like_sf"/>
</dbReference>
<dbReference type="SFLD" id="SFLDG01140">
    <property type="entry name" value="C2.B:_Phosphomannomutase_and_P"/>
    <property type="match status" value="1"/>
</dbReference>
<accession>A0ABV6J5S1</accession>
<dbReference type="EC" id="3.1.3.-" evidence="1"/>
<dbReference type="Pfam" id="PF08282">
    <property type="entry name" value="Hydrolase_3"/>
    <property type="match status" value="1"/>
</dbReference>
<dbReference type="SUPFAM" id="SSF56784">
    <property type="entry name" value="HAD-like"/>
    <property type="match status" value="1"/>
</dbReference>
<sequence>MKWGEGIHNIQAIVLDLDGTLLNSNKEVSSRNLQAVMNGHRAGMKIIIATARPPRSVKAMLPLELLNLSSLICYNGAWVCDAMAGIEEHIPISQTATARIIEFCLEHLPRCIISLEVQDQWYSNQDIIDSTIYDPQFHPIMSTVDQLKAYHATKILLTEFDAWDHLQLLFGEEANIVVTDQGKLIQIMNKSVSKDTGIMKLCGHYGIKPDEIIVFGDDYNDMEMFRMSGYSIAMQNAVQELKDIASEVTASNDEHGVAIILERLLSERISPE</sequence>
<dbReference type="NCBIfam" id="TIGR01484">
    <property type="entry name" value="HAD-SF-IIB"/>
    <property type="match status" value="1"/>
</dbReference>